<feature type="transmembrane region" description="Helical" evidence="7">
    <location>
        <begin position="78"/>
        <end position="99"/>
    </location>
</feature>
<proteinExistence type="inferred from homology"/>
<comment type="subcellular location">
    <subcellularLocation>
        <location evidence="1">Membrane</location>
        <topology evidence="1">Multi-pass membrane protein</topology>
    </subcellularLocation>
</comment>
<dbReference type="GO" id="GO:0033013">
    <property type="term" value="P:tetrapyrrole metabolic process"/>
    <property type="evidence" value="ECO:0007669"/>
    <property type="project" value="UniProtKB-ARBA"/>
</dbReference>
<evidence type="ECO:0000313" key="8">
    <source>
        <dbReference type="EMBL" id="KAG9444575.1"/>
    </source>
</evidence>
<feature type="transmembrane region" description="Helical" evidence="7">
    <location>
        <begin position="36"/>
        <end position="58"/>
    </location>
</feature>
<evidence type="ECO:0000313" key="9">
    <source>
        <dbReference type="Proteomes" id="UP000825729"/>
    </source>
</evidence>
<dbReference type="EMBL" id="JAINDJ010000006">
    <property type="protein sequence ID" value="KAG9444575.1"/>
    <property type="molecule type" value="Genomic_DNA"/>
</dbReference>
<comment type="caution">
    <text evidence="8">The sequence shown here is derived from an EMBL/GenBank/DDBJ whole genome shotgun (WGS) entry which is preliminary data.</text>
</comment>
<evidence type="ECO:0000256" key="5">
    <source>
        <dbReference type="ARBA" id="ARBA00023136"/>
    </source>
</evidence>
<evidence type="ECO:0000256" key="2">
    <source>
        <dbReference type="ARBA" id="ARBA00007524"/>
    </source>
</evidence>
<keyword evidence="5 7" id="KW-0472">Membrane</keyword>
<organism evidence="8 9">
    <name type="scientific">Aristolochia fimbriata</name>
    <name type="common">White veined hardy Dutchman's pipe vine</name>
    <dbReference type="NCBI Taxonomy" id="158543"/>
    <lineage>
        <taxon>Eukaryota</taxon>
        <taxon>Viridiplantae</taxon>
        <taxon>Streptophyta</taxon>
        <taxon>Embryophyta</taxon>
        <taxon>Tracheophyta</taxon>
        <taxon>Spermatophyta</taxon>
        <taxon>Magnoliopsida</taxon>
        <taxon>Magnoliidae</taxon>
        <taxon>Piperales</taxon>
        <taxon>Aristolochiaceae</taxon>
        <taxon>Aristolochia</taxon>
    </lineage>
</organism>
<evidence type="ECO:0000256" key="3">
    <source>
        <dbReference type="ARBA" id="ARBA00022692"/>
    </source>
</evidence>
<feature type="transmembrane region" description="Helical" evidence="7">
    <location>
        <begin position="111"/>
        <end position="129"/>
    </location>
</feature>
<name>A0AAV7E6S4_ARIFI</name>
<feature type="region of interest" description="Disordered" evidence="6">
    <location>
        <begin position="1"/>
        <end position="21"/>
    </location>
</feature>
<dbReference type="InterPro" id="IPR004307">
    <property type="entry name" value="TspO_MBR"/>
</dbReference>
<evidence type="ECO:0000256" key="1">
    <source>
        <dbReference type="ARBA" id="ARBA00004141"/>
    </source>
</evidence>
<dbReference type="PANTHER" id="PTHR10057">
    <property type="entry name" value="PERIPHERAL-TYPE BENZODIAZEPINE RECEPTOR"/>
    <property type="match status" value="1"/>
</dbReference>
<dbReference type="GO" id="GO:0016020">
    <property type="term" value="C:membrane"/>
    <property type="evidence" value="ECO:0007669"/>
    <property type="project" value="UniProtKB-SubCell"/>
</dbReference>
<evidence type="ECO:0000256" key="7">
    <source>
        <dbReference type="SAM" id="Phobius"/>
    </source>
</evidence>
<dbReference type="InterPro" id="IPR038330">
    <property type="entry name" value="TspO/MBR-related_sf"/>
</dbReference>
<accession>A0AAV7E6S4</accession>
<keyword evidence="3 7" id="KW-0812">Transmembrane</keyword>
<evidence type="ECO:0000256" key="4">
    <source>
        <dbReference type="ARBA" id="ARBA00022989"/>
    </source>
</evidence>
<keyword evidence="4 7" id="KW-1133">Transmembrane helix</keyword>
<protein>
    <recommendedName>
        <fullName evidence="10">Translocator protein homolog</fullName>
    </recommendedName>
</protein>
<comment type="similarity">
    <text evidence="2">Belongs to the TspO/BZRP family.</text>
</comment>
<dbReference type="PIRSF" id="PIRSF005859">
    <property type="entry name" value="PBR"/>
    <property type="match status" value="1"/>
</dbReference>
<dbReference type="FunFam" id="1.20.1260.100:FF:000001">
    <property type="entry name" value="translocator protein 2"/>
    <property type="match status" value="1"/>
</dbReference>
<keyword evidence="9" id="KW-1185">Reference proteome</keyword>
<sequence length="184" mass="20274">MQRRLRTENNGADYRSSSSTSTGKIRTKKYAMARRGLRSLGIAIAVPLCFTLVTIYLFGTGAHKYEGIAKPFWYPPLWVFHLSALSTSCLMSLSAWLVWAEGGFHQQSAALPLFLAQFLLGQIWAPIVFRSGATAAGLAVCICLFLTLYGCSKTFKRINPIAADLVKPCLAWAGFLGLMNFKLL</sequence>
<evidence type="ECO:0008006" key="10">
    <source>
        <dbReference type="Google" id="ProtNLM"/>
    </source>
</evidence>
<dbReference type="PANTHER" id="PTHR10057:SF0">
    <property type="entry name" value="TRANSLOCATOR PROTEIN"/>
    <property type="match status" value="1"/>
</dbReference>
<dbReference type="Proteomes" id="UP000825729">
    <property type="component" value="Unassembled WGS sequence"/>
</dbReference>
<feature type="transmembrane region" description="Helical" evidence="7">
    <location>
        <begin position="135"/>
        <end position="151"/>
    </location>
</feature>
<dbReference type="CDD" id="cd15904">
    <property type="entry name" value="TSPO_MBR"/>
    <property type="match status" value="1"/>
</dbReference>
<dbReference type="Gene3D" id="1.20.1260.100">
    <property type="entry name" value="TspO/MBR protein"/>
    <property type="match status" value="1"/>
</dbReference>
<dbReference type="AlphaFoldDB" id="A0AAV7E6S4"/>
<reference evidence="8 9" key="1">
    <citation type="submission" date="2021-07" db="EMBL/GenBank/DDBJ databases">
        <title>The Aristolochia fimbriata genome: insights into angiosperm evolution, floral development and chemical biosynthesis.</title>
        <authorList>
            <person name="Jiao Y."/>
        </authorList>
    </citation>
    <scope>NUCLEOTIDE SEQUENCE [LARGE SCALE GENOMIC DNA]</scope>
    <source>
        <strain evidence="8">IBCAS-2021</strain>
        <tissue evidence="8">Leaf</tissue>
    </source>
</reference>
<gene>
    <name evidence="8" type="ORF">H6P81_015915</name>
</gene>
<dbReference type="Pfam" id="PF03073">
    <property type="entry name" value="TspO_MBR"/>
    <property type="match status" value="1"/>
</dbReference>
<evidence type="ECO:0000256" key="6">
    <source>
        <dbReference type="SAM" id="MobiDB-lite"/>
    </source>
</evidence>